<evidence type="ECO:0000313" key="5">
    <source>
        <dbReference type="Proteomes" id="UP000000493"/>
    </source>
</evidence>
<dbReference type="AlphaFoldDB" id="A0A7U3ZG39"/>
<name>A0A7U3ZG39_RUNSL</name>
<dbReference type="Pfam" id="PF00702">
    <property type="entry name" value="Hydrolase"/>
    <property type="match status" value="1"/>
</dbReference>
<dbReference type="Gene3D" id="3.40.50.1000">
    <property type="entry name" value="HAD superfamily/HAD-like"/>
    <property type="match status" value="1"/>
</dbReference>
<dbReference type="PROSITE" id="PS00584">
    <property type="entry name" value="PFKB_KINASES_2"/>
    <property type="match status" value="1"/>
</dbReference>
<dbReference type="InterPro" id="IPR002173">
    <property type="entry name" value="Carboh/pur_kinase_PfkB_CS"/>
</dbReference>
<accession>A0A7U3ZG39</accession>
<gene>
    <name evidence="4" type="ordered locus">Runsl_0035</name>
</gene>
<dbReference type="Gene3D" id="3.40.1190.20">
    <property type="match status" value="1"/>
</dbReference>
<dbReference type="Proteomes" id="UP000000493">
    <property type="component" value="Chromosome"/>
</dbReference>
<dbReference type="PANTHER" id="PTHR46969">
    <property type="entry name" value="BIFUNCTIONAL PROTEIN HLDE"/>
    <property type="match status" value="1"/>
</dbReference>
<dbReference type="InterPro" id="IPR023214">
    <property type="entry name" value="HAD_sf"/>
</dbReference>
<dbReference type="SFLD" id="SFLDG01129">
    <property type="entry name" value="C1.5:_HAD__Beta-PGM__Phosphata"/>
    <property type="match status" value="1"/>
</dbReference>
<dbReference type="Pfam" id="PF00294">
    <property type="entry name" value="PfkB"/>
    <property type="match status" value="1"/>
</dbReference>
<dbReference type="GO" id="GO:0033785">
    <property type="term" value="F:heptose 7-phosphate kinase activity"/>
    <property type="evidence" value="ECO:0007669"/>
    <property type="project" value="TreeGrafter"/>
</dbReference>
<evidence type="ECO:0000256" key="1">
    <source>
        <dbReference type="ARBA" id="ARBA00022679"/>
    </source>
</evidence>
<reference evidence="4 5" key="2">
    <citation type="journal article" date="2012" name="Stand. Genomic Sci.">
        <title>Complete genome sequence of the aquatic bacterium Runella slithyformis type strain (LSU 4(T)).</title>
        <authorList>
            <person name="Copeland A."/>
            <person name="Zhang X."/>
            <person name="Misra M."/>
            <person name="Lapidus A."/>
            <person name="Nolan M."/>
            <person name="Lucas S."/>
            <person name="Deshpande S."/>
            <person name="Cheng J.F."/>
            <person name="Tapia R."/>
            <person name="Goodwin L.A."/>
            <person name="Pitluck S."/>
            <person name="Liolios K."/>
            <person name="Pagani I."/>
            <person name="Ivanova N."/>
            <person name="Mikhailova N."/>
            <person name="Pati A."/>
            <person name="Chen A."/>
            <person name="Palaniappan K."/>
            <person name="Land M."/>
            <person name="Hauser L."/>
            <person name="Pan C."/>
            <person name="Jeffries C.D."/>
            <person name="Detter J.C."/>
            <person name="Brambilla E.M."/>
            <person name="Rohde M."/>
            <person name="Djao O.D."/>
            <person name="Goker M."/>
            <person name="Sikorski J."/>
            <person name="Tindall B.J."/>
            <person name="Woyke T."/>
            <person name="Bristow J."/>
            <person name="Eisen J.A."/>
            <person name="Markowitz V."/>
            <person name="Hugenholtz P."/>
            <person name="Kyrpides N.C."/>
            <person name="Klenk H.P."/>
            <person name="Mavromatis K."/>
        </authorList>
    </citation>
    <scope>NUCLEOTIDE SEQUENCE [LARGE SCALE GENOMIC DNA]</scope>
    <source>
        <strain evidence="5">ATCC 29530 / DSM 19594 / LMG 11500 / NCIMB 11436 / LSU 4</strain>
    </source>
</reference>
<evidence type="ECO:0000259" key="3">
    <source>
        <dbReference type="Pfam" id="PF00294"/>
    </source>
</evidence>
<evidence type="ECO:0000256" key="2">
    <source>
        <dbReference type="ARBA" id="ARBA00022777"/>
    </source>
</evidence>
<dbReference type="RefSeq" id="WP_013925820.1">
    <property type="nucleotide sequence ID" value="NC_015703.1"/>
</dbReference>
<dbReference type="PANTHER" id="PTHR46969:SF1">
    <property type="entry name" value="BIFUNCTIONAL PROTEIN HLDE"/>
    <property type="match status" value="1"/>
</dbReference>
<dbReference type="GO" id="GO:0033786">
    <property type="term" value="F:heptose-1-phosphate adenylyltransferase activity"/>
    <property type="evidence" value="ECO:0007669"/>
    <property type="project" value="TreeGrafter"/>
</dbReference>
<dbReference type="KEGG" id="rsi:Runsl_0035"/>
<keyword evidence="1" id="KW-0808">Transferase</keyword>
<organism evidence="4 5">
    <name type="scientific">Runella slithyformis (strain ATCC 29530 / DSM 19594 / LMG 11500 / NCIMB 11436 / LSU 4)</name>
    <dbReference type="NCBI Taxonomy" id="761193"/>
    <lineage>
        <taxon>Bacteria</taxon>
        <taxon>Pseudomonadati</taxon>
        <taxon>Bacteroidota</taxon>
        <taxon>Cytophagia</taxon>
        <taxon>Cytophagales</taxon>
        <taxon>Spirosomataceae</taxon>
        <taxon>Runella</taxon>
    </lineage>
</organism>
<proteinExistence type="predicted"/>
<keyword evidence="5" id="KW-1185">Reference proteome</keyword>
<reference evidence="5" key="1">
    <citation type="submission" date="2011-06" db="EMBL/GenBank/DDBJ databases">
        <title>The complete genome of chromosome of Runella slithyformis DSM 19594.</title>
        <authorList>
            <consortium name="US DOE Joint Genome Institute (JGI-PGF)"/>
            <person name="Lucas S."/>
            <person name="Han J."/>
            <person name="Lapidus A."/>
            <person name="Bruce D."/>
            <person name="Goodwin L."/>
            <person name="Pitluck S."/>
            <person name="Peters L."/>
            <person name="Kyrpides N."/>
            <person name="Mavromatis K."/>
            <person name="Ivanova N."/>
            <person name="Ovchinnikova G."/>
            <person name="Zhang X."/>
            <person name="Misra M."/>
            <person name="Detter J.C."/>
            <person name="Tapia R."/>
            <person name="Han C."/>
            <person name="Land M."/>
            <person name="Hauser L."/>
            <person name="Markowitz V."/>
            <person name="Cheng J.-F."/>
            <person name="Hugenholtz P."/>
            <person name="Woyke T."/>
            <person name="Wu D."/>
            <person name="Tindall B."/>
            <person name="Faehrich R."/>
            <person name="Brambilla E."/>
            <person name="Klenk H.-P."/>
            <person name="Eisen J.A."/>
        </authorList>
    </citation>
    <scope>NUCLEOTIDE SEQUENCE [LARGE SCALE GENOMIC DNA]</scope>
    <source>
        <strain evidence="5">ATCC 29530 / DSM 19594 / LMG 11500 / NCIMB 11436 / LSU 4</strain>
    </source>
</reference>
<dbReference type="GO" id="GO:0005829">
    <property type="term" value="C:cytosol"/>
    <property type="evidence" value="ECO:0007669"/>
    <property type="project" value="TreeGrafter"/>
</dbReference>
<sequence>MKYLISERIALSSPIGVFTYTLDRYSNFLFMDTPQIKSILEKIKTVKVAVYGDFCLDAYWIMDSRKSEISIETGLQAEAVEKHYYSPGGAANVVANLSALEPAQITVIGVVGDDIHGRELTAQLQKLGADTRSLFIQKEHFQTYAYLKRYIEGVEEPRIDFGVYNKRSEEINARILVGLTNALETHDAVIFNQQVVGSITNDSFIEKANALFEQYSDKIILVDSRHFNDRFSNVYRKVNDVEAAHLNGVQVEPRTMLPRATVLEYGQSLFAQSQKPVFVTCGARGITAFDAGGYYEHLGLQLTAQLDTVGAGDTVISAITLCLAAGISPNHAAQFANFAAAVTVQKLFITGTANGEEILAVSQDPNYIYQADLAENPRQAVYLPDSETELCDPSVLDKLGHIKYAVFDHDGTISTLRHGWEAIMEPVMMKAILGDSYDTIDAAGFKKVQRETQEFIHKTTGIQTIYQMEGLVNMVREAGYVPEDQILDKFQYKQIYNDALMELVNQRMAKLQAGELDWEDYTMKGAVAFLHELKARGVVMYLASGTDVDDVRHEATVLGYADLFDGGIYGALREYTKFSKKMIIERIIRDNNLNGNELAVFGDGPDEIREGRRSGGISIGITSNEIQRHGHNFDKRPRLVKAGAQLIIPDFSQYRKLVSLLFKEEAISATV</sequence>
<dbReference type="CDD" id="cd01427">
    <property type="entry name" value="HAD_like"/>
    <property type="match status" value="1"/>
</dbReference>
<feature type="domain" description="Carbohydrate kinase PfkB" evidence="3">
    <location>
        <begin position="48"/>
        <end position="346"/>
    </location>
</feature>
<dbReference type="InterPro" id="IPR011611">
    <property type="entry name" value="PfkB_dom"/>
</dbReference>
<dbReference type="InterPro" id="IPR029056">
    <property type="entry name" value="Ribokinase-like"/>
</dbReference>
<dbReference type="SFLD" id="SFLDS00003">
    <property type="entry name" value="Haloacid_Dehalogenase"/>
    <property type="match status" value="1"/>
</dbReference>
<dbReference type="SUPFAM" id="SSF53613">
    <property type="entry name" value="Ribokinase-like"/>
    <property type="match status" value="1"/>
</dbReference>
<dbReference type="SUPFAM" id="SSF56784">
    <property type="entry name" value="HAD-like"/>
    <property type="match status" value="1"/>
</dbReference>
<keyword evidence="2" id="KW-0418">Kinase</keyword>
<protein>
    <submittedName>
        <fullName evidence="4">PfkB domain protein</fullName>
    </submittedName>
</protein>
<dbReference type="InterPro" id="IPR036412">
    <property type="entry name" value="HAD-like_sf"/>
</dbReference>
<evidence type="ECO:0000313" key="4">
    <source>
        <dbReference type="EMBL" id="AEI46495.1"/>
    </source>
</evidence>
<dbReference type="EMBL" id="CP002859">
    <property type="protein sequence ID" value="AEI46495.1"/>
    <property type="molecule type" value="Genomic_DNA"/>
</dbReference>